<name>A0A6N8DJT8_RHOAC</name>
<dbReference type="PROSITE" id="PS50801">
    <property type="entry name" value="STAS"/>
    <property type="match status" value="1"/>
</dbReference>
<dbReference type="Pfam" id="PF01740">
    <property type="entry name" value="STAS"/>
    <property type="match status" value="1"/>
</dbReference>
<feature type="transmembrane region" description="Helical" evidence="5">
    <location>
        <begin position="313"/>
        <end position="331"/>
    </location>
</feature>
<accession>A0A6N8DJT8</accession>
<dbReference type="SUPFAM" id="SSF52091">
    <property type="entry name" value="SpoIIaa-like"/>
    <property type="match status" value="1"/>
</dbReference>
<dbReference type="InterPro" id="IPR002645">
    <property type="entry name" value="STAS_dom"/>
</dbReference>
<keyword evidence="4 5" id="KW-0472">Membrane</keyword>
<comment type="subcellular location">
    <subcellularLocation>
        <location evidence="1">Membrane</location>
        <topology evidence="1">Multi-pass membrane protein</topology>
    </subcellularLocation>
</comment>
<dbReference type="EMBL" id="WNKS01000004">
    <property type="protein sequence ID" value="MTV30822.1"/>
    <property type="molecule type" value="Genomic_DNA"/>
</dbReference>
<evidence type="ECO:0000256" key="1">
    <source>
        <dbReference type="ARBA" id="ARBA00004141"/>
    </source>
</evidence>
<proteinExistence type="predicted"/>
<dbReference type="Gene3D" id="3.30.750.24">
    <property type="entry name" value="STAS domain"/>
    <property type="match status" value="1"/>
</dbReference>
<evidence type="ECO:0000256" key="3">
    <source>
        <dbReference type="ARBA" id="ARBA00022989"/>
    </source>
</evidence>
<dbReference type="OrthoDB" id="9769739at2"/>
<evidence type="ECO:0000259" key="6">
    <source>
        <dbReference type="PROSITE" id="PS50801"/>
    </source>
</evidence>
<feature type="transmembrane region" description="Helical" evidence="5">
    <location>
        <begin position="337"/>
        <end position="355"/>
    </location>
</feature>
<evidence type="ECO:0000256" key="2">
    <source>
        <dbReference type="ARBA" id="ARBA00022692"/>
    </source>
</evidence>
<protein>
    <submittedName>
        <fullName evidence="7">STAS domain-containing protein</fullName>
    </submittedName>
</protein>
<dbReference type="Pfam" id="PF00916">
    <property type="entry name" value="Sulfate_transp"/>
    <property type="match status" value="1"/>
</dbReference>
<dbReference type="CDD" id="cd07042">
    <property type="entry name" value="STAS_SulP_like_sulfate_transporter"/>
    <property type="match status" value="1"/>
</dbReference>
<dbReference type="InterPro" id="IPR036513">
    <property type="entry name" value="STAS_dom_sf"/>
</dbReference>
<keyword evidence="2 5" id="KW-0812">Transmembrane</keyword>
<dbReference type="GO" id="GO:0016020">
    <property type="term" value="C:membrane"/>
    <property type="evidence" value="ECO:0007669"/>
    <property type="project" value="UniProtKB-SubCell"/>
</dbReference>
<evidence type="ECO:0000313" key="7">
    <source>
        <dbReference type="EMBL" id="MTV30822.1"/>
    </source>
</evidence>
<evidence type="ECO:0000313" key="8">
    <source>
        <dbReference type="Proteomes" id="UP000439113"/>
    </source>
</evidence>
<dbReference type="InterPro" id="IPR001902">
    <property type="entry name" value="SLC26A/SulP_fam"/>
</dbReference>
<feature type="domain" description="STAS" evidence="6">
    <location>
        <begin position="431"/>
        <end position="543"/>
    </location>
</feature>
<sequence>MGAGASWRADLLAGLTLAAIAAPEQMATARLGGYAPSIGFFAFMAGALGFAAFGANRLMSVGADSTIMPIFAASLALIAPVGGADYAMLSALLAFLVGATMCGAGLFRAGWVANLLSIPVLTGFLAGIAVHIVMSQLPALLGLPPGSGDALQRAGEIAARIGEAKPLAMSVGLASLALIVAAEVFAPRLPAALLAVGAATFGALWFDVDPAALPVIGAFPVEWPKSVALDASVEQVFRLVGLAVLLTLVIMVQSAAVSRAYGSPDGETDINRDFVGIGAGGLLAGLFGAFPVNASPPRTAMVEASGGRSQLSGLSAALALALLAAFGEKFLSHTPEASLAAILLFIAGRIVRLADMRDIFRRSRPEFLLMAITAAAVVLLPVQTGVALAIILSLIHGVWSTTQTDLQTFERLPGETVWWPRNPSCPGETLPGVAVVGFQAPLSHLNADRFRMQLQELAQRQPMRLIVLEASAIVSIDYTAARALAAAIKHCHGLGCDFAIARLESVRAQAALRASGVVEALARPDASGETRIFHSVDEALRQLVGPQGGR</sequence>
<reference evidence="7 8" key="1">
    <citation type="submission" date="2019-11" db="EMBL/GenBank/DDBJ databases">
        <title>Whole-genome sequence of a Rhodoblastus acidophilus DSM 142.</title>
        <authorList>
            <person name="Kyndt J.A."/>
            <person name="Meyer T.E."/>
        </authorList>
    </citation>
    <scope>NUCLEOTIDE SEQUENCE [LARGE SCALE GENOMIC DNA]</scope>
    <source>
        <strain evidence="7 8">DSM 142</strain>
    </source>
</reference>
<dbReference type="InterPro" id="IPR011547">
    <property type="entry name" value="SLC26A/SulP_dom"/>
</dbReference>
<keyword evidence="3 5" id="KW-1133">Transmembrane helix</keyword>
<feature type="transmembrane region" description="Helical" evidence="5">
    <location>
        <begin position="274"/>
        <end position="292"/>
    </location>
</feature>
<evidence type="ECO:0000256" key="4">
    <source>
        <dbReference type="ARBA" id="ARBA00023136"/>
    </source>
</evidence>
<feature type="transmembrane region" description="Helical" evidence="5">
    <location>
        <begin position="61"/>
        <end position="80"/>
    </location>
</feature>
<dbReference type="Proteomes" id="UP000439113">
    <property type="component" value="Unassembled WGS sequence"/>
</dbReference>
<feature type="transmembrane region" description="Helical" evidence="5">
    <location>
        <begin position="86"/>
        <end position="107"/>
    </location>
</feature>
<feature type="transmembrane region" description="Helical" evidence="5">
    <location>
        <begin position="239"/>
        <end position="262"/>
    </location>
</feature>
<dbReference type="AlphaFoldDB" id="A0A6N8DJT8"/>
<comment type="caution">
    <text evidence="7">The sequence shown here is derived from an EMBL/GenBank/DDBJ whole genome shotgun (WGS) entry which is preliminary data.</text>
</comment>
<feature type="transmembrane region" description="Helical" evidence="5">
    <location>
        <begin position="114"/>
        <end position="134"/>
    </location>
</feature>
<gene>
    <name evidence="7" type="ORF">GJ654_07420</name>
</gene>
<feature type="transmembrane region" description="Helical" evidence="5">
    <location>
        <begin position="367"/>
        <end position="399"/>
    </location>
</feature>
<evidence type="ECO:0000256" key="5">
    <source>
        <dbReference type="SAM" id="Phobius"/>
    </source>
</evidence>
<organism evidence="7 8">
    <name type="scientific">Rhodoblastus acidophilus</name>
    <name type="common">Rhodopseudomonas acidophila</name>
    <dbReference type="NCBI Taxonomy" id="1074"/>
    <lineage>
        <taxon>Bacteria</taxon>
        <taxon>Pseudomonadati</taxon>
        <taxon>Pseudomonadota</taxon>
        <taxon>Alphaproteobacteria</taxon>
        <taxon>Hyphomicrobiales</taxon>
        <taxon>Rhodoblastaceae</taxon>
        <taxon>Rhodoblastus</taxon>
    </lineage>
</organism>
<feature type="transmembrane region" description="Helical" evidence="5">
    <location>
        <begin position="37"/>
        <end position="54"/>
    </location>
</feature>
<dbReference type="GO" id="GO:0055085">
    <property type="term" value="P:transmembrane transport"/>
    <property type="evidence" value="ECO:0007669"/>
    <property type="project" value="InterPro"/>
</dbReference>
<dbReference type="PANTHER" id="PTHR11814">
    <property type="entry name" value="SULFATE TRANSPORTER"/>
    <property type="match status" value="1"/>
</dbReference>